<gene>
    <name evidence="2" type="ORF">GCM10010191_19090</name>
</gene>
<evidence type="ECO:0000313" key="2">
    <source>
        <dbReference type="EMBL" id="GAA2410402.1"/>
    </source>
</evidence>
<reference evidence="2 3" key="1">
    <citation type="journal article" date="2019" name="Int. J. Syst. Evol. Microbiol.">
        <title>The Global Catalogue of Microorganisms (GCM) 10K type strain sequencing project: providing services to taxonomists for standard genome sequencing and annotation.</title>
        <authorList>
            <consortium name="The Broad Institute Genomics Platform"/>
            <consortium name="The Broad Institute Genome Sequencing Center for Infectious Disease"/>
            <person name="Wu L."/>
            <person name="Ma J."/>
        </authorList>
    </citation>
    <scope>NUCLEOTIDE SEQUENCE [LARGE SCALE GENOMIC DNA]</scope>
    <source>
        <strain evidence="2 3">JCM 3325</strain>
    </source>
</reference>
<proteinExistence type="predicted"/>
<feature type="region of interest" description="Disordered" evidence="1">
    <location>
        <begin position="1"/>
        <end position="47"/>
    </location>
</feature>
<evidence type="ECO:0000313" key="3">
    <source>
        <dbReference type="Proteomes" id="UP001501231"/>
    </source>
</evidence>
<name>A0ABN3IP96_9ACTN</name>
<sequence>MPGAAETRQAQRGDGEQHGQARPAGQEQDEADAAAHRSSPPSGSRVWCRRIAWIASITMSGTTMAALFGKGSGHEQD</sequence>
<accession>A0ABN3IP96</accession>
<protein>
    <submittedName>
        <fullName evidence="2">Uncharacterized protein</fullName>
    </submittedName>
</protein>
<organism evidence="2 3">
    <name type="scientific">Actinomadura vinacea</name>
    <dbReference type="NCBI Taxonomy" id="115336"/>
    <lineage>
        <taxon>Bacteria</taxon>
        <taxon>Bacillati</taxon>
        <taxon>Actinomycetota</taxon>
        <taxon>Actinomycetes</taxon>
        <taxon>Streptosporangiales</taxon>
        <taxon>Thermomonosporaceae</taxon>
        <taxon>Actinomadura</taxon>
    </lineage>
</organism>
<evidence type="ECO:0000256" key="1">
    <source>
        <dbReference type="SAM" id="MobiDB-lite"/>
    </source>
</evidence>
<comment type="caution">
    <text evidence="2">The sequence shown here is derived from an EMBL/GenBank/DDBJ whole genome shotgun (WGS) entry which is preliminary data.</text>
</comment>
<dbReference type="Proteomes" id="UP001501231">
    <property type="component" value="Unassembled WGS sequence"/>
</dbReference>
<keyword evidence="3" id="KW-1185">Reference proteome</keyword>
<feature type="compositionally biased region" description="Basic and acidic residues" evidence="1">
    <location>
        <begin position="9"/>
        <end position="19"/>
    </location>
</feature>
<dbReference type="EMBL" id="BAAARW010000006">
    <property type="protein sequence ID" value="GAA2410402.1"/>
    <property type="molecule type" value="Genomic_DNA"/>
</dbReference>